<dbReference type="Proteomes" id="UP000064525">
    <property type="component" value="Chromosome I"/>
</dbReference>
<dbReference type="EMBL" id="JRPF02000002">
    <property type="protein sequence ID" value="TLD79202.1"/>
    <property type="molecule type" value="Genomic_DNA"/>
</dbReference>
<name>A0A099UFU1_9HELI</name>
<dbReference type="STRING" id="76936.BN2458_PEG1660"/>
<sequence length="135" mass="14354">MIKSAKWIVIVAILMLGFGGCATISNQTKQRVAITTSNGQVVVATINGVKVNLPGEVKISRAKGAVVEVRGQDNSCYESTQLVIAGKNKMSGWFWGNILWGGTTGSTTDAITGGMWSYSNPNFIVPVEKKANCKS</sequence>
<dbReference type="Proteomes" id="UP000029925">
    <property type="component" value="Unassembled WGS sequence"/>
</dbReference>
<dbReference type="RefSeq" id="WP_034343330.1">
    <property type="nucleotide sequence ID" value="NZ_CAMTKE010000003.1"/>
</dbReference>
<gene>
    <name evidence="1" type="ORF">BN2458_PEG1660</name>
    <name evidence="2" type="ORF">LS75_002590</name>
</gene>
<dbReference type="PATRIC" id="fig|76936.10.peg.1621"/>
<evidence type="ECO:0000313" key="3">
    <source>
        <dbReference type="Proteomes" id="UP000029925"/>
    </source>
</evidence>
<dbReference type="AlphaFoldDB" id="A0A099UFU1"/>
<evidence type="ECO:0000313" key="1">
    <source>
        <dbReference type="EMBL" id="CUU40543.1"/>
    </source>
</evidence>
<dbReference type="EMBL" id="LN907858">
    <property type="protein sequence ID" value="CUU40543.1"/>
    <property type="molecule type" value="Genomic_DNA"/>
</dbReference>
<evidence type="ECO:0000313" key="2">
    <source>
        <dbReference type="EMBL" id="TLD79202.1"/>
    </source>
</evidence>
<evidence type="ECO:0008006" key="5">
    <source>
        <dbReference type="Google" id="ProtNLM"/>
    </source>
</evidence>
<protein>
    <recommendedName>
        <fullName evidence="5">PEGA domain-containing protein</fullName>
    </recommendedName>
</protein>
<dbReference type="OrthoDB" id="5366202at2"/>
<reference evidence="1" key="3">
    <citation type="submission" date="2015-11" db="EMBL/GenBank/DDBJ databases">
        <authorList>
            <person name="Zhang Y."/>
            <person name="Guo Z."/>
        </authorList>
    </citation>
    <scope>NUCLEOTIDE SEQUENCE</scope>
    <source>
        <strain evidence="1">1</strain>
    </source>
</reference>
<reference evidence="2 3" key="1">
    <citation type="journal article" date="2014" name="Genome Announc.">
        <title>Draft genome sequences of eight enterohepatic helicobacter species isolated from both laboratory and wild rodents.</title>
        <authorList>
            <person name="Sheh A."/>
            <person name="Shen Z."/>
            <person name="Fox J.G."/>
        </authorList>
    </citation>
    <scope>NUCLEOTIDE SEQUENCE [LARGE SCALE GENOMIC DNA]</scope>
    <source>
        <strain evidence="2 3">MIT 98-6810</strain>
    </source>
</reference>
<dbReference type="GeneID" id="78151818"/>
<dbReference type="PROSITE" id="PS51257">
    <property type="entry name" value="PROKAR_LIPOPROTEIN"/>
    <property type="match status" value="1"/>
</dbReference>
<accession>A0A099UFU1</accession>
<organism evidence="1 4">
    <name type="scientific">Helicobacter typhlonius</name>
    <dbReference type="NCBI Taxonomy" id="76936"/>
    <lineage>
        <taxon>Bacteria</taxon>
        <taxon>Pseudomonadati</taxon>
        <taxon>Campylobacterota</taxon>
        <taxon>Epsilonproteobacteria</taxon>
        <taxon>Campylobacterales</taxon>
        <taxon>Helicobacteraceae</taxon>
        <taxon>Helicobacter</taxon>
    </lineage>
</organism>
<proteinExistence type="predicted"/>
<evidence type="ECO:0000313" key="4">
    <source>
        <dbReference type="Proteomes" id="UP000064525"/>
    </source>
</evidence>
<keyword evidence="3" id="KW-1185">Reference proteome</keyword>
<reference evidence="4" key="2">
    <citation type="submission" date="2015-11" db="EMBL/GenBank/DDBJ databases">
        <authorList>
            <person name="Anvar S.Y."/>
        </authorList>
    </citation>
    <scope>NUCLEOTIDE SEQUENCE [LARGE SCALE GENOMIC DNA]</scope>
</reference>
<dbReference type="KEGG" id="hty:BN2458_PEG1660"/>